<protein>
    <submittedName>
        <fullName evidence="1">Uncharacterized protein</fullName>
    </submittedName>
</protein>
<keyword evidence="2" id="KW-1185">Reference proteome</keyword>
<dbReference type="EMBL" id="LDQA01000067">
    <property type="protein sequence ID" value="KTR02776.1"/>
    <property type="molecule type" value="Genomic_DNA"/>
</dbReference>
<evidence type="ECO:0000313" key="1">
    <source>
        <dbReference type="EMBL" id="KTR02776.1"/>
    </source>
</evidence>
<reference evidence="1 2" key="1">
    <citation type="journal article" date="2016" name="Front. Microbiol.">
        <title>Genomic Resource of Rice Seed Associated Bacteria.</title>
        <authorList>
            <person name="Midha S."/>
            <person name="Bansal K."/>
            <person name="Sharma S."/>
            <person name="Kumar N."/>
            <person name="Patil P.P."/>
            <person name="Chaudhry V."/>
            <person name="Patil P.B."/>
        </authorList>
    </citation>
    <scope>NUCLEOTIDE SEQUENCE [LARGE SCALE GENOMIC DNA]</scope>
    <source>
        <strain evidence="1 2">NS365</strain>
    </source>
</reference>
<comment type="caution">
    <text evidence="1">The sequence shown here is derived from an EMBL/GenBank/DDBJ whole genome shotgun (WGS) entry which is preliminary data.</text>
</comment>
<sequence length="73" mass="8438">MILQSLREDGEGWKLNRAMWPYQFGIRRALESQVFAADVSRDFARAALPLGNDESLIRREGAVFLAETPWKER</sequence>
<name>A0A175RGE6_9HYPH</name>
<organism evidence="1 2">
    <name type="scientific">Aureimonas ureilytica</name>
    <dbReference type="NCBI Taxonomy" id="401562"/>
    <lineage>
        <taxon>Bacteria</taxon>
        <taxon>Pseudomonadati</taxon>
        <taxon>Pseudomonadota</taxon>
        <taxon>Alphaproteobacteria</taxon>
        <taxon>Hyphomicrobiales</taxon>
        <taxon>Aurantimonadaceae</taxon>
        <taxon>Aureimonas</taxon>
    </lineage>
</organism>
<dbReference type="AlphaFoldDB" id="A0A175RGE6"/>
<dbReference type="PATRIC" id="fig|401562.4.peg.4150"/>
<accession>A0A175RGE6</accession>
<proteinExistence type="predicted"/>
<dbReference type="Proteomes" id="UP000078529">
    <property type="component" value="Unassembled WGS sequence"/>
</dbReference>
<gene>
    <name evidence="1" type="ORF">NS365_20600</name>
</gene>
<evidence type="ECO:0000313" key="2">
    <source>
        <dbReference type="Proteomes" id="UP000078529"/>
    </source>
</evidence>